<sequence length="422" mass="47765">MPIATPLPIQLELNALPIKSRTLQPRLSYHPLPIDIIRRISAHLADEAFLGTVSNIQRASKEVYLGVTPILYRCLHIKHRKSDRLLSFTNHPQNRKADIENDAHVFEAENDGVRRLEALKHVRRLIIHHIPSDDIAESFFQLVRARAPQSGAHSSKSIVFPHLTHIELSPDAVEQLRTWVSTSNFSSPFNQNPLFLETLSRTSGIRVLCMTFKSLLSQHWEEYRDLTLIGQYQLLSRIQALHTGNNSLWRDSLRVLNVHDISHQLVPTLPGVENSYFFSPHIIGTEAHPILVGGGKEACYFGGIDWTYRSWQIGKSIKSLFPSDLDKTAVQDILETTQWRFVGPDGQIKVKLVRDEDDDENGIPYKEVISAIKSQIRSGIPQELSAGQGWDDEQVEKLFGRIKYVEGVSMDCGLCECDGDSE</sequence>
<gene>
    <name evidence="1" type="ORF">I303_02612</name>
    <name evidence="2" type="ORF">I303_102598</name>
</gene>
<dbReference type="EMBL" id="KI894029">
    <property type="protein sequence ID" value="OBR86603.1"/>
    <property type="molecule type" value="Genomic_DNA"/>
</dbReference>
<proteinExistence type="predicted"/>
<dbReference type="VEuPathDB" id="FungiDB:I303_02612"/>
<dbReference type="EMBL" id="CP144532">
    <property type="protein sequence ID" value="WWC60035.1"/>
    <property type="molecule type" value="Genomic_DNA"/>
</dbReference>
<reference evidence="2" key="2">
    <citation type="submission" date="2013-07" db="EMBL/GenBank/DDBJ databases">
        <authorList>
            <consortium name="The Broad Institute Genome Sequencing Platform"/>
            <person name="Cuomo C."/>
            <person name="Litvintseva A."/>
            <person name="Chen Y."/>
            <person name="Heitman J."/>
            <person name="Sun S."/>
            <person name="Springer D."/>
            <person name="Dromer F."/>
            <person name="Young S.K."/>
            <person name="Zeng Q."/>
            <person name="Gargeya S."/>
            <person name="Fitzgerald M."/>
            <person name="Abouelleil A."/>
            <person name="Alvarado L."/>
            <person name="Berlin A.M."/>
            <person name="Chapman S.B."/>
            <person name="Dewar J."/>
            <person name="Goldberg J."/>
            <person name="Griggs A."/>
            <person name="Gujja S."/>
            <person name="Hansen M."/>
            <person name="Howarth C."/>
            <person name="Imamovic A."/>
            <person name="Larimer J."/>
            <person name="McCowan C."/>
            <person name="Murphy C."/>
            <person name="Pearson M."/>
            <person name="Priest M."/>
            <person name="Roberts A."/>
            <person name="Saif S."/>
            <person name="Shea T."/>
            <person name="Sykes S."/>
            <person name="Wortman J."/>
            <person name="Nusbaum C."/>
            <person name="Birren B."/>
        </authorList>
    </citation>
    <scope>NUCLEOTIDE SEQUENCE</scope>
    <source>
        <strain evidence="2">CBS 10117</strain>
    </source>
</reference>
<reference evidence="1" key="1">
    <citation type="submission" date="2013-07" db="EMBL/GenBank/DDBJ databases">
        <title>The Genome Sequence of Cryptococcus dejecticola CBS10117.</title>
        <authorList>
            <consortium name="The Broad Institute Genome Sequencing Platform"/>
            <person name="Cuomo C."/>
            <person name="Litvintseva A."/>
            <person name="Chen Y."/>
            <person name="Heitman J."/>
            <person name="Sun S."/>
            <person name="Springer D."/>
            <person name="Dromer F."/>
            <person name="Young S.K."/>
            <person name="Zeng Q."/>
            <person name="Gargeya S."/>
            <person name="Fitzgerald M."/>
            <person name="Abouelleil A."/>
            <person name="Alvarado L."/>
            <person name="Berlin A.M."/>
            <person name="Chapman S.B."/>
            <person name="Dewar J."/>
            <person name="Goldberg J."/>
            <person name="Griggs A."/>
            <person name="Gujja S."/>
            <person name="Hansen M."/>
            <person name="Howarth C."/>
            <person name="Imamovic A."/>
            <person name="Larimer J."/>
            <person name="McCowan C."/>
            <person name="Murphy C."/>
            <person name="Pearson M."/>
            <person name="Priest M."/>
            <person name="Roberts A."/>
            <person name="Saif S."/>
            <person name="Shea T."/>
            <person name="Sykes S."/>
            <person name="Wortman J."/>
            <person name="Nusbaum C."/>
            <person name="Birren B."/>
        </authorList>
    </citation>
    <scope>NUCLEOTIDE SEQUENCE [LARGE SCALE GENOMIC DNA]</scope>
    <source>
        <strain evidence="1">CBS 10117</strain>
    </source>
</reference>
<accession>A0A1A6A969</accession>
<dbReference type="Proteomes" id="UP000078595">
    <property type="component" value="Chromosome 3"/>
</dbReference>
<dbReference type="RefSeq" id="XP_018264445.1">
    <property type="nucleotide sequence ID" value="XM_018405951.1"/>
</dbReference>
<dbReference type="KEGG" id="kdj:28966311"/>
<reference evidence="2" key="3">
    <citation type="submission" date="2024-02" db="EMBL/GenBank/DDBJ databases">
        <title>Comparative genomics of Cryptococcus and Kwoniella reveals pathogenesis evolution and contrasting modes of karyotype evolution via chromosome fusion or intercentromeric recombination.</title>
        <authorList>
            <person name="Coelho M.A."/>
            <person name="David-Palma M."/>
            <person name="Shea T."/>
            <person name="Bowers K."/>
            <person name="McGinley-Smith S."/>
            <person name="Mohammad A.W."/>
            <person name="Gnirke A."/>
            <person name="Yurkov A.M."/>
            <person name="Nowrousian M."/>
            <person name="Sun S."/>
            <person name="Cuomo C.A."/>
            <person name="Heitman J."/>
        </authorList>
    </citation>
    <scope>NUCLEOTIDE SEQUENCE</scope>
    <source>
        <strain evidence="2">CBS 10117</strain>
    </source>
</reference>
<dbReference type="OrthoDB" id="2569399at2759"/>
<name>A0A1A6A969_9TREE</name>
<organism evidence="1">
    <name type="scientific">Kwoniella dejecticola CBS 10117</name>
    <dbReference type="NCBI Taxonomy" id="1296121"/>
    <lineage>
        <taxon>Eukaryota</taxon>
        <taxon>Fungi</taxon>
        <taxon>Dikarya</taxon>
        <taxon>Basidiomycota</taxon>
        <taxon>Agaricomycotina</taxon>
        <taxon>Tremellomycetes</taxon>
        <taxon>Tremellales</taxon>
        <taxon>Cryptococcaceae</taxon>
        <taxon>Kwoniella</taxon>
    </lineage>
</organism>
<keyword evidence="3" id="KW-1185">Reference proteome</keyword>
<evidence type="ECO:0000313" key="3">
    <source>
        <dbReference type="Proteomes" id="UP000078595"/>
    </source>
</evidence>
<dbReference type="AlphaFoldDB" id="A0A1A6A969"/>
<evidence type="ECO:0000313" key="2">
    <source>
        <dbReference type="EMBL" id="WWC60035.1"/>
    </source>
</evidence>
<evidence type="ECO:0000313" key="1">
    <source>
        <dbReference type="EMBL" id="OBR86603.1"/>
    </source>
</evidence>
<dbReference type="GeneID" id="28966311"/>
<protein>
    <submittedName>
        <fullName evidence="1">Uncharacterized protein</fullName>
    </submittedName>
</protein>